<dbReference type="RefSeq" id="XP_012334876.1">
    <property type="nucleotide sequence ID" value="XM_012479453.1"/>
</dbReference>
<name>A0A0D9QNA2_PLAFR</name>
<dbReference type="AlphaFoldDB" id="A0A0D9QNA2"/>
<reference evidence="3 4" key="1">
    <citation type="submission" date="2014-03" db="EMBL/GenBank/DDBJ databases">
        <title>The Genome Sequence of Plasmodium fragile nilgiri.</title>
        <authorList>
            <consortium name="The Broad Institute Genomics Platform"/>
            <consortium name="The Broad Institute Genome Sequencing Center for Infectious Disease"/>
            <person name="Neafsey D."/>
            <person name="Duraisingh M."/>
            <person name="Young S.K."/>
            <person name="Zeng Q."/>
            <person name="Gargeya S."/>
            <person name="Abouelleil A."/>
            <person name="Alvarado L."/>
            <person name="Chapman S.B."/>
            <person name="Gainer-Dewar J."/>
            <person name="Goldberg J."/>
            <person name="Griggs A."/>
            <person name="Gujja S."/>
            <person name="Hansen M."/>
            <person name="Howarth C."/>
            <person name="Imamovic A."/>
            <person name="Larimer J."/>
            <person name="Pearson M."/>
            <person name="Poon T.W."/>
            <person name="Priest M."/>
            <person name="Roberts A."/>
            <person name="Saif S."/>
            <person name="Shea T."/>
            <person name="Sykes S."/>
            <person name="Wortman J."/>
            <person name="Nusbaum C."/>
            <person name="Birren B."/>
        </authorList>
    </citation>
    <scope>NUCLEOTIDE SEQUENCE [LARGE SCALE GENOMIC DNA]</scope>
    <source>
        <strain evidence="4">nilgiri</strain>
    </source>
</reference>
<feature type="chain" id="PRO_5002343725" evidence="2">
    <location>
        <begin position="21"/>
        <end position="842"/>
    </location>
</feature>
<proteinExistence type="predicted"/>
<dbReference type="OrthoDB" id="392364at2759"/>
<sequence>MRRIHKIFAIFLFLIVCCLIKPSTVRVHCESINDDEDAYARTLKEENFSEEFIALFDNKDVRILIEKLILEEHVKYYISNVRKSDQNIIKTIEKVLVREFPSTIGIKGEAVKNELLKFLSIIFTQKEDIVKEFFDKFNNNSFDIGVNYRHFENKFWGEYENIENLKKSYFSTFNEASESLNSTRVSEDNQSSLNFIDIQNKILSNVASLKDTLANLKSGVVSLYNINYGLNELKNEVDVYISNFRNEQQSSESAWVSTDSANAKDRDVMMLNLVEDVASKLMFNLRTKISSTRDELEKRLTTLEKELMDMCNEITQLGSEEDVLRFSIIKNDSFLNIESIRSEYEEYVNKKESGEEVVDDASDTNDTDEESVFEKNLKLLAKHSIWLKEQDPSSYCARDDISEVLKNCFNLVEKLRDQIVQENFHLLMKYEKLYKVLNKFLYQARSSSMEVSYLKAWNSIENFKGADILLNGVDKFLRIVTLLTHMIKLFKEANKNMSADVFSNLNILNDGFSNAADKVTLFKMELGELMHRPYSLQVIKNNIEKFGHVYKDNIAKMEVITNSYDIASENMHSEIDEFLKIVSNMIQADNLISEFKQLRSMWKEHVNQTLDELDEKNMLLSSAYKGNRHIVFPPEINVSRMNFLRSGGIRNSLKNIVNRSFGGTGEYSEDSISNSTLESPYFLNLYKNVMNKLDSVKEEDEMRSIFSVIYRSTDIIVEIIKDKRSQINKEYNKKRNAIINLINYRNDSRADLTNVYNKLIELEGELVNNLRILFLNKVNLNKQVDNSVEMTKVELFKDKLPQYCIVVEQFITKYFLTMARWKNLIRNNRSLFPPELISNVVE</sequence>
<evidence type="ECO:0000313" key="4">
    <source>
        <dbReference type="Proteomes" id="UP000054561"/>
    </source>
</evidence>
<dbReference type="VEuPathDB" id="PlasmoDB:AK88_01818"/>
<evidence type="ECO:0000256" key="2">
    <source>
        <dbReference type="SAM" id="SignalP"/>
    </source>
</evidence>
<evidence type="ECO:0000313" key="3">
    <source>
        <dbReference type="EMBL" id="KJP88539.1"/>
    </source>
</evidence>
<dbReference type="GeneID" id="24267132"/>
<dbReference type="EMBL" id="KQ001660">
    <property type="protein sequence ID" value="KJP88539.1"/>
    <property type="molecule type" value="Genomic_DNA"/>
</dbReference>
<feature type="coiled-coil region" evidence="1">
    <location>
        <begin position="286"/>
        <end position="320"/>
    </location>
</feature>
<dbReference type="OMA" id="NIEKFGH"/>
<organism evidence="3 4">
    <name type="scientific">Plasmodium fragile</name>
    <dbReference type="NCBI Taxonomy" id="5857"/>
    <lineage>
        <taxon>Eukaryota</taxon>
        <taxon>Sar</taxon>
        <taxon>Alveolata</taxon>
        <taxon>Apicomplexa</taxon>
        <taxon>Aconoidasida</taxon>
        <taxon>Haemosporida</taxon>
        <taxon>Plasmodiidae</taxon>
        <taxon>Plasmodium</taxon>
        <taxon>Plasmodium (Plasmodium)</taxon>
    </lineage>
</organism>
<gene>
    <name evidence="3" type="ORF">AK88_01818</name>
</gene>
<dbReference type="Proteomes" id="UP000054561">
    <property type="component" value="Unassembled WGS sequence"/>
</dbReference>
<keyword evidence="1" id="KW-0175">Coiled coil</keyword>
<accession>A0A0D9QNA2</accession>
<feature type="signal peptide" evidence="2">
    <location>
        <begin position="1"/>
        <end position="20"/>
    </location>
</feature>
<evidence type="ECO:0000256" key="1">
    <source>
        <dbReference type="SAM" id="Coils"/>
    </source>
</evidence>
<protein>
    <submittedName>
        <fullName evidence="3">Uncharacterized protein</fullName>
    </submittedName>
</protein>
<keyword evidence="2" id="KW-0732">Signal</keyword>
<keyword evidence="4" id="KW-1185">Reference proteome</keyword>